<dbReference type="InterPro" id="IPR056800">
    <property type="entry name" value="vWA_Ro60"/>
</dbReference>
<comment type="subcellular location">
    <subcellularLocation>
        <location evidence="1">Cytoplasm</location>
    </subcellularLocation>
</comment>
<evidence type="ECO:0000256" key="4">
    <source>
        <dbReference type="ARBA" id="ARBA00022723"/>
    </source>
</evidence>
<dbReference type="GO" id="GO:1990904">
    <property type="term" value="C:ribonucleoprotein complex"/>
    <property type="evidence" value="ECO:0007669"/>
    <property type="project" value="UniProtKB-KW"/>
</dbReference>
<keyword evidence="6" id="KW-0687">Ribonucleoprotein</keyword>
<accession>A0A6M3IY54</accession>
<dbReference type="InterPro" id="IPR037214">
    <property type="entry name" value="TROVE_dom_sf"/>
</dbReference>
<keyword evidence="5" id="KW-0694">RNA-binding</keyword>
<dbReference type="SUPFAM" id="SSF140864">
    <property type="entry name" value="TROVE domain-like"/>
    <property type="match status" value="1"/>
</dbReference>
<protein>
    <submittedName>
        <fullName evidence="8">Putative TROVE domain containing protein</fullName>
    </submittedName>
</protein>
<evidence type="ECO:0000256" key="6">
    <source>
        <dbReference type="ARBA" id="ARBA00023274"/>
    </source>
</evidence>
<dbReference type="InterPro" id="IPR040322">
    <property type="entry name" value="TROVE2"/>
</dbReference>
<dbReference type="Pfam" id="PF25045">
    <property type="entry name" value="vWA_Ro60"/>
    <property type="match status" value="1"/>
</dbReference>
<gene>
    <name evidence="8" type="ORF">MM415B00764_0022</name>
</gene>
<keyword evidence="3" id="KW-0963">Cytoplasm</keyword>
<dbReference type="PANTHER" id="PTHR14202:SF0">
    <property type="entry name" value="RNA-BINDING PROTEIN RO60"/>
    <property type="match status" value="1"/>
</dbReference>
<evidence type="ECO:0000313" key="8">
    <source>
        <dbReference type="EMBL" id="QJA62556.1"/>
    </source>
</evidence>
<sequence length="511" mass="56726">MKGIHMARFNRPSAQTSRTVNLAGGEAFIESPKLELVTHVLNSFVQDQYYRTGQEGLAELRKVCDAIKDKEFLAQLAVFARQHYGMRSISHVLACEVAASIEAKGTFWLRPFFYHVIRRVDDITEILSYWKAEKGGPYPNAMKRGLADAFSKFNGYQLAKYRSEGKGIGLRDAANYLHPRPVDRNRDALKGLIDGSLVSEDTWETMMTRAGQEGTEKGGVWRSLLREEKMPYFALLRNLRNIIRDAPDVETVGLACAVLTNEKMLRQSLVLPFRFIAAYEAVHDVAVSGRESVVAQKRLLDAIADAIDLSLGNLPELPGDTCIVFDCSASMGDGFTSNKGKATLFAAAVAKKNPSSDVMAFGTDARYLVADTSASIMNLVTRQLSGNHGVDHGTNFHAIFEAADKRSVAYDRFVIFSDMQGWVGYENPTATFNAYCQSVGKRPKVFCIDLAGYGTMMFPERDVYTLAGWSEKIFDLLLALEQDRAAQISMIERVDVRRGTVPGMSPNRDEA</sequence>
<dbReference type="Gene3D" id="3.40.50.410">
    <property type="entry name" value="von Willebrand factor, type A domain"/>
    <property type="match status" value="1"/>
</dbReference>
<dbReference type="GO" id="GO:0046872">
    <property type="term" value="F:metal ion binding"/>
    <property type="evidence" value="ECO:0007669"/>
    <property type="project" value="UniProtKB-KW"/>
</dbReference>
<comment type="similarity">
    <text evidence="2">Belongs to the Ro 60 kDa family.</text>
</comment>
<organism evidence="8">
    <name type="scientific">viral metagenome</name>
    <dbReference type="NCBI Taxonomy" id="1070528"/>
    <lineage>
        <taxon>unclassified sequences</taxon>
        <taxon>metagenomes</taxon>
        <taxon>organismal metagenomes</taxon>
    </lineage>
</organism>
<feature type="domain" description="TROVE" evidence="7">
    <location>
        <begin position="19"/>
        <end position="319"/>
    </location>
</feature>
<dbReference type="PANTHER" id="PTHR14202">
    <property type="entry name" value="60 KDA RIBONUCLEOPROTEIN SSA/RO"/>
    <property type="match status" value="1"/>
</dbReference>
<evidence type="ECO:0000256" key="5">
    <source>
        <dbReference type="ARBA" id="ARBA00022884"/>
    </source>
</evidence>
<keyword evidence="4" id="KW-0479">Metal-binding</keyword>
<evidence type="ECO:0000259" key="7">
    <source>
        <dbReference type="PROSITE" id="PS50988"/>
    </source>
</evidence>
<name>A0A6M3IY54_9ZZZZ</name>
<evidence type="ECO:0000256" key="3">
    <source>
        <dbReference type="ARBA" id="ARBA00022490"/>
    </source>
</evidence>
<proteinExistence type="inferred from homology"/>
<dbReference type="PROSITE" id="PS50988">
    <property type="entry name" value="TROVE"/>
    <property type="match status" value="1"/>
</dbReference>
<dbReference type="SUPFAM" id="SSF53300">
    <property type="entry name" value="vWA-like"/>
    <property type="match status" value="1"/>
</dbReference>
<dbReference type="Pfam" id="PF05731">
    <property type="entry name" value="TROVE"/>
    <property type="match status" value="2"/>
</dbReference>
<dbReference type="EMBL" id="MT141474">
    <property type="protein sequence ID" value="QJA62556.1"/>
    <property type="molecule type" value="Genomic_DNA"/>
</dbReference>
<evidence type="ECO:0000256" key="1">
    <source>
        <dbReference type="ARBA" id="ARBA00004496"/>
    </source>
</evidence>
<dbReference type="AlphaFoldDB" id="A0A6M3IY54"/>
<dbReference type="InterPro" id="IPR008858">
    <property type="entry name" value="TROVE_dom"/>
</dbReference>
<reference evidence="8" key="1">
    <citation type="submission" date="2020-03" db="EMBL/GenBank/DDBJ databases">
        <title>The deep terrestrial virosphere.</title>
        <authorList>
            <person name="Holmfeldt K."/>
            <person name="Nilsson E."/>
            <person name="Simone D."/>
            <person name="Lopez-Fernandez M."/>
            <person name="Wu X."/>
            <person name="de Brujin I."/>
            <person name="Lundin D."/>
            <person name="Andersson A."/>
            <person name="Bertilsson S."/>
            <person name="Dopson M."/>
        </authorList>
    </citation>
    <scope>NUCLEOTIDE SEQUENCE</scope>
    <source>
        <strain evidence="8">MM415B00764</strain>
    </source>
</reference>
<evidence type="ECO:0000256" key="2">
    <source>
        <dbReference type="ARBA" id="ARBA00007814"/>
    </source>
</evidence>
<dbReference type="InterPro" id="IPR036465">
    <property type="entry name" value="vWFA_dom_sf"/>
</dbReference>
<dbReference type="GO" id="GO:0005737">
    <property type="term" value="C:cytoplasm"/>
    <property type="evidence" value="ECO:0007669"/>
    <property type="project" value="UniProtKB-SubCell"/>
</dbReference>
<dbReference type="GO" id="GO:0003723">
    <property type="term" value="F:RNA binding"/>
    <property type="evidence" value="ECO:0007669"/>
    <property type="project" value="UniProtKB-KW"/>
</dbReference>